<sequence length="129" mass="14597">MRGYLAVTPEVLGDFLRTGTHNFSTAYATTRYFFEEYPDVDEEEREFELSWLAALDSKEQQGSEICLGFVLAVDLSGKQTGSELANTIELVSELSWTQVESLLVSDNSEAELTWYANQEIEDLLPQWTA</sequence>
<dbReference type="EMBL" id="CAEZYM010000016">
    <property type="protein sequence ID" value="CAB4732567.1"/>
    <property type="molecule type" value="Genomic_DNA"/>
</dbReference>
<dbReference type="EMBL" id="CAFABH010000001">
    <property type="protein sequence ID" value="CAB4818422.1"/>
    <property type="molecule type" value="Genomic_DNA"/>
</dbReference>
<dbReference type="EMBL" id="CAESAE010000005">
    <property type="protein sequence ID" value="CAB4340233.1"/>
    <property type="molecule type" value="Genomic_DNA"/>
</dbReference>
<dbReference type="EMBL" id="CAEZXO010000001">
    <property type="protein sequence ID" value="CAB4683547.1"/>
    <property type="molecule type" value="Genomic_DNA"/>
</dbReference>
<evidence type="ECO:0000313" key="8">
    <source>
        <dbReference type="EMBL" id="CAB4970816.1"/>
    </source>
</evidence>
<dbReference type="EMBL" id="CAFBOC010000003">
    <property type="protein sequence ID" value="CAB4970816.1"/>
    <property type="molecule type" value="Genomic_DNA"/>
</dbReference>
<evidence type="ECO:0000313" key="1">
    <source>
        <dbReference type="EMBL" id="CAB4340233.1"/>
    </source>
</evidence>
<organism evidence="4">
    <name type="scientific">freshwater metagenome</name>
    <dbReference type="NCBI Taxonomy" id="449393"/>
    <lineage>
        <taxon>unclassified sequences</taxon>
        <taxon>metagenomes</taxon>
        <taxon>ecological metagenomes</taxon>
    </lineage>
</organism>
<evidence type="ECO:0000313" key="6">
    <source>
        <dbReference type="EMBL" id="CAB4861409.1"/>
    </source>
</evidence>
<dbReference type="EMBL" id="CAFBQX010000001">
    <property type="protein sequence ID" value="CAB5070085.1"/>
    <property type="molecule type" value="Genomic_DNA"/>
</dbReference>
<dbReference type="InterPro" id="IPR054206">
    <property type="entry name" value="DUF6912"/>
</dbReference>
<evidence type="ECO:0000313" key="4">
    <source>
        <dbReference type="EMBL" id="CAB4770486.1"/>
    </source>
</evidence>
<evidence type="ECO:0000313" key="5">
    <source>
        <dbReference type="EMBL" id="CAB4818422.1"/>
    </source>
</evidence>
<accession>A0A6J6VFV0</accession>
<name>A0A6J6VFV0_9ZZZZ</name>
<gene>
    <name evidence="2" type="ORF">UFOPK2510_00118</name>
    <name evidence="3" type="ORF">UFOPK2718_01355</name>
    <name evidence="4" type="ORF">UFOPK2936_00158</name>
    <name evidence="5" type="ORF">UFOPK3174_00055</name>
    <name evidence="6" type="ORF">UFOPK3328_00503</name>
    <name evidence="7" type="ORF">UFOPK3779_00538</name>
    <name evidence="8" type="ORF">UFOPK3913_00395</name>
    <name evidence="1" type="ORF">UFOPK4107_00937</name>
    <name evidence="9" type="ORF">UFOPK4403_00271</name>
</gene>
<evidence type="ECO:0000313" key="3">
    <source>
        <dbReference type="EMBL" id="CAB4732567.1"/>
    </source>
</evidence>
<dbReference type="EMBL" id="CAEZZW010000001">
    <property type="protein sequence ID" value="CAB4770486.1"/>
    <property type="molecule type" value="Genomic_DNA"/>
</dbReference>
<proteinExistence type="predicted"/>
<reference evidence="4" key="1">
    <citation type="submission" date="2020-05" db="EMBL/GenBank/DDBJ databases">
        <authorList>
            <person name="Chiriac C."/>
            <person name="Salcher M."/>
            <person name="Ghai R."/>
            <person name="Kavagutti S V."/>
        </authorList>
    </citation>
    <scope>NUCLEOTIDE SEQUENCE</scope>
</reference>
<evidence type="ECO:0000313" key="2">
    <source>
        <dbReference type="EMBL" id="CAB4683547.1"/>
    </source>
</evidence>
<protein>
    <submittedName>
        <fullName evidence="4">Unannotated protein</fullName>
    </submittedName>
</protein>
<evidence type="ECO:0000313" key="9">
    <source>
        <dbReference type="EMBL" id="CAB5070085.1"/>
    </source>
</evidence>
<dbReference type="Pfam" id="PF21853">
    <property type="entry name" value="DUF6912"/>
    <property type="match status" value="1"/>
</dbReference>
<dbReference type="AlphaFoldDB" id="A0A6J6VFV0"/>
<dbReference type="EMBL" id="CAFBNH010000003">
    <property type="protein sequence ID" value="CAB4941139.1"/>
    <property type="molecule type" value="Genomic_DNA"/>
</dbReference>
<evidence type="ECO:0000313" key="7">
    <source>
        <dbReference type="EMBL" id="CAB4941139.1"/>
    </source>
</evidence>
<dbReference type="EMBL" id="CAFBLD010000003">
    <property type="protein sequence ID" value="CAB4861409.1"/>
    <property type="molecule type" value="Genomic_DNA"/>
</dbReference>